<keyword evidence="7" id="KW-0342">GTP-binding</keyword>
<keyword evidence="6" id="KW-0547">Nucleotide-binding</keyword>
<dbReference type="EMBL" id="QAON01000005">
    <property type="protein sequence ID" value="PTQ89778.1"/>
    <property type="molecule type" value="Genomic_DNA"/>
</dbReference>
<dbReference type="CDD" id="cd02213">
    <property type="entry name" value="cupin_PMI_typeII_C"/>
    <property type="match status" value="1"/>
</dbReference>
<dbReference type="InterPro" id="IPR001538">
    <property type="entry name" value="Man6P_isomerase-2_C"/>
</dbReference>
<evidence type="ECO:0000259" key="10">
    <source>
        <dbReference type="Pfam" id="PF00483"/>
    </source>
</evidence>
<dbReference type="NCBIfam" id="TIGR01479">
    <property type="entry name" value="GMP_PMI"/>
    <property type="match status" value="1"/>
</dbReference>
<dbReference type="Pfam" id="PF01050">
    <property type="entry name" value="MannoseP_isomer"/>
    <property type="match status" value="1"/>
</dbReference>
<dbReference type="UniPathway" id="UPA00126">
    <property type="reaction ID" value="UER00930"/>
</dbReference>
<dbReference type="InterPro" id="IPR049577">
    <property type="entry name" value="GMPP_N"/>
</dbReference>
<dbReference type="InterPro" id="IPR011051">
    <property type="entry name" value="RmlC_Cupin_sf"/>
</dbReference>
<comment type="pathway">
    <text evidence="1">Nucleotide-sugar biosynthesis; GDP-alpha-D-mannose biosynthesis; GDP-alpha-D-mannose from alpha-D-mannose 1-phosphate (GTP route): step 1/1.</text>
</comment>
<reference evidence="13 14" key="1">
    <citation type="submission" date="2018-04" db="EMBL/GenBank/DDBJ databases">
        <title>Genomic Encyclopedia of Archaeal and Bacterial Type Strains, Phase II (KMG-II): from individual species to whole genera.</title>
        <authorList>
            <person name="Goeker M."/>
        </authorList>
    </citation>
    <scope>NUCLEOTIDE SEQUENCE [LARGE SCALE GENOMIC DNA]</scope>
    <source>
        <strain evidence="13 14">DSM 5822</strain>
    </source>
</reference>
<dbReference type="InterPro" id="IPR014710">
    <property type="entry name" value="RmlC-like_jellyroll"/>
</dbReference>
<dbReference type="InterPro" id="IPR054566">
    <property type="entry name" value="ManC/GMP-like_b-helix"/>
</dbReference>
<sequence length="476" mass="52936">MVLDMDLLQIVQPVILCGGAGSRLWPLSREMFPKQLLSLTNQHSLLQNTILRIRGIKSAEPILVSNEQHRFIVAEQLRAINVKHDGILLEPVGRNTAPAIAVAALHAIRHGQDPILIVLPADHTIEHIPQFEEAILKAVNLASEGALVTFGIVPKHPETGYGYIRQGQAMSAGFKVSAFVEKPNLELAKQYLESGEYLWNSGMFVFRASQFLAELATFEPHMLTACQQAVAEASQDLDFIRLNKEAFAASPDNSIDYAVMERTTKAAVVSLDAAWNDIGSFAALWQDAAQDTQGNAVKGDVLLEDSKNCYVHATQRLVTVVGAEDLIVVETADAVLVAPRHAVQDVKKIVSRLKQTKRAEATAHRRVYRPWGYYEGIDQGQRYQVKRIGVNPEASLSLQMHHHRAEHWIVVNGTAEVTCEDKVYLVTENQSTYIPLGHKHRLRNVGKIMLEMIEVQSGSYLGEDDIVRFEDVYGRT</sequence>
<dbReference type="FunFam" id="3.90.550.10:FF:000046">
    <property type="entry name" value="Mannose-1-phosphate guanylyltransferase (GDP)"/>
    <property type="match status" value="1"/>
</dbReference>
<dbReference type="Gene3D" id="2.60.120.10">
    <property type="entry name" value="Jelly Rolls"/>
    <property type="match status" value="1"/>
</dbReference>
<comment type="catalytic activity">
    <reaction evidence="8">
        <text>alpha-D-mannose 1-phosphate + GTP + H(+) = GDP-alpha-D-mannose + diphosphate</text>
        <dbReference type="Rhea" id="RHEA:15229"/>
        <dbReference type="ChEBI" id="CHEBI:15378"/>
        <dbReference type="ChEBI" id="CHEBI:33019"/>
        <dbReference type="ChEBI" id="CHEBI:37565"/>
        <dbReference type="ChEBI" id="CHEBI:57527"/>
        <dbReference type="ChEBI" id="CHEBI:58409"/>
        <dbReference type="EC" id="2.7.7.13"/>
    </reaction>
</comment>
<feature type="domain" description="Nucleotidyl transferase" evidence="10">
    <location>
        <begin position="13"/>
        <end position="293"/>
    </location>
</feature>
<dbReference type="Proteomes" id="UP000244223">
    <property type="component" value="Unassembled WGS sequence"/>
</dbReference>
<dbReference type="FunFam" id="2.60.120.10:FF:000032">
    <property type="entry name" value="Mannose-1-phosphate guanylyltransferase/mannose-6-phosphate isomerase"/>
    <property type="match status" value="1"/>
</dbReference>
<evidence type="ECO:0000256" key="6">
    <source>
        <dbReference type="ARBA" id="ARBA00022741"/>
    </source>
</evidence>
<dbReference type="GO" id="GO:0005525">
    <property type="term" value="F:GTP binding"/>
    <property type="evidence" value="ECO:0007669"/>
    <property type="project" value="UniProtKB-KW"/>
</dbReference>
<keyword evidence="5 13" id="KW-0548">Nucleotidyltransferase</keyword>
<dbReference type="SUPFAM" id="SSF53448">
    <property type="entry name" value="Nucleotide-diphospho-sugar transferases"/>
    <property type="match status" value="1"/>
</dbReference>
<keyword evidence="13" id="KW-0413">Isomerase</keyword>
<dbReference type="CDD" id="cd02509">
    <property type="entry name" value="GDP-M1P_Guanylyltransferase"/>
    <property type="match status" value="1"/>
</dbReference>
<proteinExistence type="inferred from homology"/>
<name>A0A2T5J098_9GAMM</name>
<evidence type="ECO:0000259" key="12">
    <source>
        <dbReference type="Pfam" id="PF22640"/>
    </source>
</evidence>
<evidence type="ECO:0000256" key="7">
    <source>
        <dbReference type="ARBA" id="ARBA00023134"/>
    </source>
</evidence>
<dbReference type="Pfam" id="PF22640">
    <property type="entry name" value="ManC_GMP_beta-helix"/>
    <property type="match status" value="1"/>
</dbReference>
<dbReference type="InterPro" id="IPR051161">
    <property type="entry name" value="Mannose-6P_isomerase_type2"/>
</dbReference>
<protein>
    <recommendedName>
        <fullName evidence="3">mannose-1-phosphate guanylyltransferase</fullName>
        <ecNumber evidence="3">2.7.7.13</ecNumber>
    </recommendedName>
</protein>
<evidence type="ECO:0000259" key="11">
    <source>
        <dbReference type="Pfam" id="PF01050"/>
    </source>
</evidence>
<dbReference type="GO" id="GO:0004475">
    <property type="term" value="F:mannose-1-phosphate guanylyltransferase (GTP) activity"/>
    <property type="evidence" value="ECO:0007669"/>
    <property type="project" value="UniProtKB-EC"/>
</dbReference>
<evidence type="ECO:0000256" key="9">
    <source>
        <dbReference type="RuleBase" id="RU004190"/>
    </source>
</evidence>
<evidence type="ECO:0000256" key="5">
    <source>
        <dbReference type="ARBA" id="ARBA00022695"/>
    </source>
</evidence>
<accession>A0A2T5J098</accession>
<gene>
    <name evidence="13" type="ORF">C8N29_105102</name>
</gene>
<dbReference type="EC" id="2.7.7.13" evidence="3"/>
<dbReference type="Pfam" id="PF00483">
    <property type="entry name" value="NTP_transferase"/>
    <property type="match status" value="1"/>
</dbReference>
<feature type="domain" description="Mannose-6-phosphate isomerase type II C-terminal" evidence="11">
    <location>
        <begin position="358"/>
        <end position="471"/>
    </location>
</feature>
<keyword evidence="14" id="KW-1185">Reference proteome</keyword>
<dbReference type="InterPro" id="IPR006375">
    <property type="entry name" value="Man1P_GuaTrfase/Man6P_Isoase"/>
</dbReference>
<evidence type="ECO:0000256" key="3">
    <source>
        <dbReference type="ARBA" id="ARBA00012387"/>
    </source>
</evidence>
<dbReference type="PANTHER" id="PTHR46390">
    <property type="entry name" value="MANNOSE-1-PHOSPHATE GUANYLYLTRANSFERASE"/>
    <property type="match status" value="1"/>
</dbReference>
<dbReference type="InterPro" id="IPR029044">
    <property type="entry name" value="Nucleotide-diphossugar_trans"/>
</dbReference>
<evidence type="ECO:0000256" key="4">
    <source>
        <dbReference type="ARBA" id="ARBA00022679"/>
    </source>
</evidence>
<dbReference type="SUPFAM" id="SSF51182">
    <property type="entry name" value="RmlC-like cupins"/>
    <property type="match status" value="1"/>
</dbReference>
<keyword evidence="4 13" id="KW-0808">Transferase</keyword>
<dbReference type="InterPro" id="IPR005835">
    <property type="entry name" value="NTP_transferase_dom"/>
</dbReference>
<evidence type="ECO:0000313" key="13">
    <source>
        <dbReference type="EMBL" id="PTQ89778.1"/>
    </source>
</evidence>
<feature type="domain" description="MannoseP isomerase/GMP-like beta-helix" evidence="12">
    <location>
        <begin position="305"/>
        <end position="353"/>
    </location>
</feature>
<evidence type="ECO:0000256" key="1">
    <source>
        <dbReference type="ARBA" id="ARBA00004823"/>
    </source>
</evidence>
<dbReference type="Gene3D" id="3.90.550.10">
    <property type="entry name" value="Spore Coat Polysaccharide Biosynthesis Protein SpsA, Chain A"/>
    <property type="match status" value="1"/>
</dbReference>
<evidence type="ECO:0000256" key="8">
    <source>
        <dbReference type="ARBA" id="ARBA00047343"/>
    </source>
</evidence>
<dbReference type="AlphaFoldDB" id="A0A2T5J098"/>
<dbReference type="GO" id="GO:0009298">
    <property type="term" value="P:GDP-mannose biosynthetic process"/>
    <property type="evidence" value="ECO:0007669"/>
    <property type="project" value="UniProtKB-UniPathway"/>
</dbReference>
<comment type="caution">
    <text evidence="13">The sequence shown here is derived from an EMBL/GenBank/DDBJ whole genome shotgun (WGS) entry which is preliminary data.</text>
</comment>
<organism evidence="13 14">
    <name type="scientific">Agitococcus lubricus</name>
    <dbReference type="NCBI Taxonomy" id="1077255"/>
    <lineage>
        <taxon>Bacteria</taxon>
        <taxon>Pseudomonadati</taxon>
        <taxon>Pseudomonadota</taxon>
        <taxon>Gammaproteobacteria</taxon>
        <taxon>Moraxellales</taxon>
        <taxon>Moraxellaceae</taxon>
        <taxon>Agitococcus</taxon>
    </lineage>
</organism>
<dbReference type="PANTHER" id="PTHR46390:SF1">
    <property type="entry name" value="MANNOSE-1-PHOSPHATE GUANYLYLTRANSFERASE"/>
    <property type="match status" value="1"/>
</dbReference>
<dbReference type="GO" id="GO:0000271">
    <property type="term" value="P:polysaccharide biosynthetic process"/>
    <property type="evidence" value="ECO:0007669"/>
    <property type="project" value="InterPro"/>
</dbReference>
<evidence type="ECO:0000313" key="14">
    <source>
        <dbReference type="Proteomes" id="UP000244223"/>
    </source>
</evidence>
<dbReference type="GO" id="GO:0016853">
    <property type="term" value="F:isomerase activity"/>
    <property type="evidence" value="ECO:0007669"/>
    <property type="project" value="UniProtKB-KW"/>
</dbReference>
<comment type="similarity">
    <text evidence="2 9">Belongs to the mannose-6-phosphate isomerase type 2 family.</text>
</comment>
<evidence type="ECO:0000256" key="2">
    <source>
        <dbReference type="ARBA" id="ARBA00006115"/>
    </source>
</evidence>